<keyword evidence="9" id="KW-0732">Signal</keyword>
<evidence type="ECO:0000259" key="10">
    <source>
        <dbReference type="Pfam" id="PF00082"/>
    </source>
</evidence>
<evidence type="ECO:0000256" key="7">
    <source>
        <dbReference type="PROSITE-ProRule" id="PRU01240"/>
    </source>
</evidence>
<dbReference type="InterPro" id="IPR054399">
    <property type="entry name" value="Fervidolysin-like_N_prodom"/>
</dbReference>
<feature type="domain" description="FlgD/Vpr Ig-like" evidence="11">
    <location>
        <begin position="425"/>
        <end position="495"/>
    </location>
</feature>
<evidence type="ECO:0000256" key="2">
    <source>
        <dbReference type="ARBA" id="ARBA00011073"/>
    </source>
</evidence>
<dbReference type="RefSeq" id="WP_191205096.1">
    <property type="nucleotide sequence ID" value="NZ_JACXZA010000004.1"/>
</dbReference>
<protein>
    <submittedName>
        <fullName evidence="13">S8 family serine peptidase</fullName>
    </submittedName>
</protein>
<proteinExistence type="inferred from homology"/>
<feature type="active site" description="Charge relay system" evidence="7">
    <location>
        <position position="158"/>
    </location>
</feature>
<feature type="signal peptide" evidence="9">
    <location>
        <begin position="1"/>
        <end position="24"/>
    </location>
</feature>
<keyword evidence="6 7" id="KW-0720">Serine protease</keyword>
<feature type="domain" description="FlgD/Vpr Ig-like" evidence="11">
    <location>
        <begin position="942"/>
        <end position="1011"/>
    </location>
</feature>
<evidence type="ECO:0000259" key="12">
    <source>
        <dbReference type="Pfam" id="PF22148"/>
    </source>
</evidence>
<feature type="active site" description="Charge relay system" evidence="7">
    <location>
        <position position="345"/>
    </location>
</feature>
<evidence type="ECO:0000256" key="5">
    <source>
        <dbReference type="ARBA" id="ARBA00022801"/>
    </source>
</evidence>
<dbReference type="PROSITE" id="PS00138">
    <property type="entry name" value="SUBTILASE_SER"/>
    <property type="match status" value="1"/>
</dbReference>
<feature type="active site" description="Charge relay system" evidence="7">
    <location>
        <position position="191"/>
    </location>
</feature>
<feature type="domain" description="Fervidolysin-like N-terminal prodomain" evidence="12">
    <location>
        <begin position="42"/>
        <end position="114"/>
    </location>
</feature>
<feature type="domain" description="FlgD/Vpr Ig-like" evidence="11">
    <location>
        <begin position="733"/>
        <end position="803"/>
    </location>
</feature>
<dbReference type="InterPro" id="IPR022398">
    <property type="entry name" value="Peptidase_S8_His-AS"/>
</dbReference>
<dbReference type="Gene3D" id="2.60.40.4070">
    <property type="match status" value="8"/>
</dbReference>
<organism evidence="13 14">
    <name type="scientific">Paenibacillus terricola</name>
    <dbReference type="NCBI Taxonomy" id="2763503"/>
    <lineage>
        <taxon>Bacteria</taxon>
        <taxon>Bacillati</taxon>
        <taxon>Bacillota</taxon>
        <taxon>Bacilli</taxon>
        <taxon>Bacillales</taxon>
        <taxon>Paenibacillaceae</taxon>
        <taxon>Paenibacillus</taxon>
    </lineage>
</organism>
<evidence type="ECO:0000256" key="6">
    <source>
        <dbReference type="ARBA" id="ARBA00022825"/>
    </source>
</evidence>
<dbReference type="PROSITE" id="PS51892">
    <property type="entry name" value="SUBTILASE"/>
    <property type="match status" value="1"/>
</dbReference>
<keyword evidence="14" id="KW-1185">Reference proteome</keyword>
<dbReference type="CDD" id="cd07484">
    <property type="entry name" value="Peptidases_S8_Thermitase_like"/>
    <property type="match status" value="1"/>
</dbReference>
<dbReference type="Pfam" id="PF00082">
    <property type="entry name" value="Peptidase_S8"/>
    <property type="match status" value="1"/>
</dbReference>
<evidence type="ECO:0000313" key="13">
    <source>
        <dbReference type="EMBL" id="MBD3920832.1"/>
    </source>
</evidence>
<keyword evidence="3" id="KW-0964">Secreted</keyword>
<dbReference type="Pfam" id="PF22148">
    <property type="entry name" value="Fervidolysin_NPro-like"/>
    <property type="match status" value="1"/>
</dbReference>
<feature type="domain" description="FlgD/Vpr Ig-like" evidence="11">
    <location>
        <begin position="1152"/>
        <end position="1215"/>
    </location>
</feature>
<evidence type="ECO:0000256" key="9">
    <source>
        <dbReference type="SAM" id="SignalP"/>
    </source>
</evidence>
<evidence type="ECO:0000256" key="3">
    <source>
        <dbReference type="ARBA" id="ARBA00022525"/>
    </source>
</evidence>
<sequence>MALKSRKWKIALAALVTAQSLAFASPVAFGEQSSNQSGEVYNANLPYIEGELIVKFKPGVNPDTVAEVVNGDVAAGAASGPLDVSTIELAPGATVATELPKLQADARVEYAEPNYIGTVFDNPSDTRYAEQWYVPRVKADQAWNTTTGSQSTVVAVIDTGVDSDHPDLVTNLVAGYNTIDNTTNTEDIHSHGTHVAGIIAATMNNGQGIAGIAASSKIMPLKAMNDGGTGSSLDVIEAIQWATDHGASIINMSLGFSSYSQAMQDAVNYANSHGVLVVAAAGNNNSSAANYPAALDNVISVVATDQNNKKASFSNYGSTVDISAPGTEILSTVPGGGYEYKQGTSMASPVVAGAAALVWSHHPELGTADLTRLLMTTTVDLGTVGRDNTFGYGLVDVNAALNANPNANTLGLRFNQISANPFGPTGSNTTSVSYSLDKSASVSIKIYDSAMNLVKTVQTNVTKSAGTYTFTWNGKNNSNALVPSGDYQIELDASASGIGFQTQYATITVDSEAPALEGFKHFYYEGGVFGYEYELSEDSLVTVTAYNNLNKLVYTFLSNEPQSAGYNSVIIHDTANNIGITAEGKYTYRVEAKDSAGHVTKIEKFGYINYKGPYLTSVSATVNPFKPTGTNTSAIKYTLSDDAAITVTLQNADGVIVRTLIDHVSQTLGSKSVAWNGKNDSGLIVPDGIYTYLITAEIDEFGFRNVATGTITVDTTAPAITELAASTELFEPNGSNSITFNYTLSEPGKTTVTLINSSNATVKTFASNAATTTGTQTLTWDGKTSSTAFAPDGTYTLKVTTTDTVGLTATQSVSFSIESGAPKITSVSATPNPFKVTGTANATIKYTLSEPVAATVLIVNSQGNVVRTLANATAQTTGTKSITWNGKNDAGALVEDGTYTYKISVEDGTGLTAESQGTITTDKTTPVISNLSASPSVFAPTGSNSLTIGFNVSESGKTTVAIVNSKNATVKTLWSSKATEAGAQTVEWDGKVTTTTFATDGAYSIKVTTTDAVGFTSTQSVPFDIETGAPKITSVSATPALLKVTGTSTATIKYTLSEEANVTINIYNAEGILVRTLYQAATTAGAKSIAWNGKNDAGALVEDGTYTYKINAIDLEGHSAEEASGTIDTDKTAPSVTNLSASPMTIAVGGTTTIGYTISEASKVTIAVYTSTNTLVRTIQSSTQQDAGSYTAAWNGTKSTNVAAAAGIYTVKITVIDAAGFQTVATINVTVQ</sequence>
<dbReference type="InterPro" id="IPR034084">
    <property type="entry name" value="Thermitase-like_dom"/>
</dbReference>
<comment type="similarity">
    <text evidence="2 7 8">Belongs to the peptidase S8 family.</text>
</comment>
<feature type="domain" description="FlgD/Vpr Ig-like" evidence="11">
    <location>
        <begin position="836"/>
        <end position="907"/>
    </location>
</feature>
<evidence type="ECO:0000256" key="8">
    <source>
        <dbReference type="RuleBase" id="RU003355"/>
    </source>
</evidence>
<comment type="caution">
    <text evidence="13">The sequence shown here is derived from an EMBL/GenBank/DDBJ whole genome shotgun (WGS) entry which is preliminary data.</text>
</comment>
<name>A0ABR8MY22_9BACL</name>
<dbReference type="Gene3D" id="3.40.50.200">
    <property type="entry name" value="Peptidase S8/S53 domain"/>
    <property type="match status" value="1"/>
</dbReference>
<dbReference type="InterPro" id="IPR050131">
    <property type="entry name" value="Peptidase_S8_subtilisin-like"/>
</dbReference>
<comment type="subcellular location">
    <subcellularLocation>
        <location evidence="1">Secreted</location>
    </subcellularLocation>
</comment>
<keyword evidence="4 7" id="KW-0645">Protease</keyword>
<dbReference type="InterPro" id="IPR015500">
    <property type="entry name" value="Peptidase_S8_subtilisin-rel"/>
</dbReference>
<dbReference type="Pfam" id="PF13860">
    <property type="entry name" value="FlgD_ig"/>
    <property type="match status" value="7"/>
</dbReference>
<dbReference type="InterPro" id="IPR025965">
    <property type="entry name" value="FlgD/Vpr_Ig-like"/>
</dbReference>
<feature type="chain" id="PRO_5045243276" evidence="9">
    <location>
        <begin position="25"/>
        <end position="1232"/>
    </location>
</feature>
<reference evidence="13 14" key="1">
    <citation type="submission" date="2020-09" db="EMBL/GenBank/DDBJ databases">
        <title>Paenibacillus sp. strain PR3 16S rRNA gene Genome sequencing and assembly.</title>
        <authorList>
            <person name="Kim J."/>
        </authorList>
    </citation>
    <scope>NUCLEOTIDE SEQUENCE [LARGE SCALE GENOMIC DNA]</scope>
    <source>
        <strain evidence="13 14">PR3</strain>
    </source>
</reference>
<dbReference type="Proteomes" id="UP000609346">
    <property type="component" value="Unassembled WGS sequence"/>
</dbReference>
<dbReference type="EMBL" id="JACXZA010000004">
    <property type="protein sequence ID" value="MBD3920832.1"/>
    <property type="molecule type" value="Genomic_DNA"/>
</dbReference>
<feature type="domain" description="FlgD/Vpr Ig-like" evidence="11">
    <location>
        <begin position="628"/>
        <end position="697"/>
    </location>
</feature>
<accession>A0ABR8MY22</accession>
<dbReference type="InterPro" id="IPR023828">
    <property type="entry name" value="Peptidase_S8_Ser-AS"/>
</dbReference>
<evidence type="ECO:0000313" key="14">
    <source>
        <dbReference type="Proteomes" id="UP000609346"/>
    </source>
</evidence>
<feature type="domain" description="FlgD/Vpr Ig-like" evidence="11">
    <location>
        <begin position="1044"/>
        <end position="1112"/>
    </location>
</feature>
<keyword evidence="5 7" id="KW-0378">Hydrolase</keyword>
<feature type="domain" description="Peptidase S8/S53" evidence="10">
    <location>
        <begin position="150"/>
        <end position="393"/>
    </location>
</feature>
<dbReference type="PANTHER" id="PTHR43806:SF11">
    <property type="entry name" value="CEREVISIN-RELATED"/>
    <property type="match status" value="1"/>
</dbReference>
<gene>
    <name evidence="13" type="ORF">H8B09_18845</name>
</gene>
<dbReference type="InterPro" id="IPR023827">
    <property type="entry name" value="Peptidase_S8_Asp-AS"/>
</dbReference>
<dbReference type="PRINTS" id="PR00723">
    <property type="entry name" value="SUBTILISIN"/>
</dbReference>
<dbReference type="PANTHER" id="PTHR43806">
    <property type="entry name" value="PEPTIDASE S8"/>
    <property type="match status" value="1"/>
</dbReference>
<evidence type="ECO:0000256" key="4">
    <source>
        <dbReference type="ARBA" id="ARBA00022670"/>
    </source>
</evidence>
<evidence type="ECO:0000256" key="1">
    <source>
        <dbReference type="ARBA" id="ARBA00004613"/>
    </source>
</evidence>
<evidence type="ECO:0000259" key="11">
    <source>
        <dbReference type="Pfam" id="PF13860"/>
    </source>
</evidence>
<dbReference type="PROSITE" id="PS00137">
    <property type="entry name" value="SUBTILASE_HIS"/>
    <property type="match status" value="1"/>
</dbReference>
<dbReference type="InterPro" id="IPR000209">
    <property type="entry name" value="Peptidase_S8/S53_dom"/>
</dbReference>
<dbReference type="InterPro" id="IPR036852">
    <property type="entry name" value="Peptidase_S8/S53_dom_sf"/>
</dbReference>
<dbReference type="PROSITE" id="PS00136">
    <property type="entry name" value="SUBTILASE_ASP"/>
    <property type="match status" value="1"/>
</dbReference>
<dbReference type="SUPFAM" id="SSF52743">
    <property type="entry name" value="Subtilisin-like"/>
    <property type="match status" value="1"/>
</dbReference>